<evidence type="ECO:0000256" key="1">
    <source>
        <dbReference type="ARBA" id="ARBA00004383"/>
    </source>
</evidence>
<dbReference type="NCBIfam" id="TIGR01352">
    <property type="entry name" value="tonB_Cterm"/>
    <property type="match status" value="1"/>
</dbReference>
<evidence type="ECO:0000256" key="3">
    <source>
        <dbReference type="ARBA" id="ARBA00022448"/>
    </source>
</evidence>
<feature type="compositionally biased region" description="Low complexity" evidence="10">
    <location>
        <begin position="144"/>
        <end position="153"/>
    </location>
</feature>
<evidence type="ECO:0000256" key="6">
    <source>
        <dbReference type="ARBA" id="ARBA00022692"/>
    </source>
</evidence>
<feature type="transmembrane region" description="Helical" evidence="11">
    <location>
        <begin position="7"/>
        <end position="31"/>
    </location>
</feature>
<protein>
    <submittedName>
        <fullName evidence="13">Ferric siderophore transport system, periplasmic binding protein TonB</fullName>
    </submittedName>
</protein>
<evidence type="ECO:0000256" key="9">
    <source>
        <dbReference type="ARBA" id="ARBA00023136"/>
    </source>
</evidence>
<dbReference type="GO" id="GO:0055085">
    <property type="term" value="P:transmembrane transport"/>
    <property type="evidence" value="ECO:0007669"/>
    <property type="project" value="InterPro"/>
</dbReference>
<dbReference type="GO" id="GO:0015031">
    <property type="term" value="P:protein transport"/>
    <property type="evidence" value="ECO:0007669"/>
    <property type="project" value="UniProtKB-KW"/>
</dbReference>
<dbReference type="SUPFAM" id="SSF74653">
    <property type="entry name" value="TolA/TonB C-terminal domain"/>
    <property type="match status" value="1"/>
</dbReference>
<evidence type="ECO:0000256" key="8">
    <source>
        <dbReference type="ARBA" id="ARBA00022989"/>
    </source>
</evidence>
<dbReference type="EMBL" id="CTRP01000012">
    <property type="protein sequence ID" value="CQR73229.1"/>
    <property type="molecule type" value="Genomic_DNA"/>
</dbReference>
<sequence>MNMRANVWWAAFVFAVIFHITVLAVVGQVILGEIALEPQKEYMEVELAAKPAAKVPAQPQAQAQAAPAAAIRQSNSINNNAAVPASAPAAKPVFAASEEKSVTPAAVADVSGGGTIAVTSGDSGAMAGTGVVENAEAGTGGSGSAPASAPPGSEDQEVDSQPYVVYSTLPEYPSEARKNRWQGKVVVRVLVEASGRVADASVAKSSGYNELDQAAEEVVYQWRFNPAYRDGRPVTVWVKLPVSFTLTM</sequence>
<comment type="similarity">
    <text evidence="2">Belongs to the TonB family.</text>
</comment>
<keyword evidence="3" id="KW-0813">Transport</keyword>
<dbReference type="Pfam" id="PF03544">
    <property type="entry name" value="TonB_C"/>
    <property type="match status" value="1"/>
</dbReference>
<keyword evidence="4" id="KW-1003">Cell membrane</keyword>
<feature type="region of interest" description="Disordered" evidence="10">
    <location>
        <begin position="134"/>
        <end position="160"/>
    </location>
</feature>
<keyword evidence="6 11" id="KW-0812">Transmembrane</keyword>
<feature type="domain" description="TonB C-terminal" evidence="12">
    <location>
        <begin position="157"/>
        <end position="248"/>
    </location>
</feature>
<dbReference type="GO" id="GO:0005886">
    <property type="term" value="C:plasma membrane"/>
    <property type="evidence" value="ECO:0007669"/>
    <property type="project" value="UniProtKB-SubCell"/>
</dbReference>
<keyword evidence="9 11" id="KW-0472">Membrane</keyword>
<evidence type="ECO:0000256" key="7">
    <source>
        <dbReference type="ARBA" id="ARBA00022927"/>
    </source>
</evidence>
<evidence type="ECO:0000259" key="12">
    <source>
        <dbReference type="PROSITE" id="PS52015"/>
    </source>
</evidence>
<dbReference type="PANTHER" id="PTHR33446">
    <property type="entry name" value="PROTEIN TONB-RELATED"/>
    <property type="match status" value="1"/>
</dbReference>
<dbReference type="Proteomes" id="UP000049855">
    <property type="component" value="Unassembled WGS sequence"/>
</dbReference>
<evidence type="ECO:0000256" key="2">
    <source>
        <dbReference type="ARBA" id="ARBA00006555"/>
    </source>
</evidence>
<evidence type="ECO:0000313" key="13">
    <source>
        <dbReference type="EMBL" id="CQR73229.1"/>
    </source>
</evidence>
<dbReference type="InterPro" id="IPR051045">
    <property type="entry name" value="TonB-dependent_transducer"/>
</dbReference>
<organism evidence="13 14">
    <name type="scientific">Sporomusa ovata</name>
    <dbReference type="NCBI Taxonomy" id="2378"/>
    <lineage>
        <taxon>Bacteria</taxon>
        <taxon>Bacillati</taxon>
        <taxon>Bacillota</taxon>
        <taxon>Negativicutes</taxon>
        <taxon>Selenomonadales</taxon>
        <taxon>Sporomusaceae</taxon>
        <taxon>Sporomusa</taxon>
    </lineage>
</organism>
<gene>
    <name evidence="13" type="ORF">SpAn4DRAFT_2461</name>
</gene>
<dbReference type="PROSITE" id="PS52015">
    <property type="entry name" value="TONB_CTD"/>
    <property type="match status" value="1"/>
</dbReference>
<evidence type="ECO:0000256" key="5">
    <source>
        <dbReference type="ARBA" id="ARBA00022519"/>
    </source>
</evidence>
<evidence type="ECO:0000256" key="4">
    <source>
        <dbReference type="ARBA" id="ARBA00022475"/>
    </source>
</evidence>
<comment type="subcellular location">
    <subcellularLocation>
        <location evidence="1">Cell inner membrane</location>
        <topology evidence="1">Single-pass membrane protein</topology>
        <orientation evidence="1">Periplasmic side</orientation>
    </subcellularLocation>
</comment>
<keyword evidence="7" id="KW-0653">Protein transport</keyword>
<evidence type="ECO:0000256" key="11">
    <source>
        <dbReference type="SAM" id="Phobius"/>
    </source>
</evidence>
<accession>A0A0U1L1M6</accession>
<name>A0A0U1L1M6_9FIRM</name>
<proteinExistence type="inferred from homology"/>
<dbReference type="InterPro" id="IPR006260">
    <property type="entry name" value="TonB/TolA_C"/>
</dbReference>
<keyword evidence="5" id="KW-0997">Cell inner membrane</keyword>
<reference evidence="14" key="1">
    <citation type="submission" date="2015-03" db="EMBL/GenBank/DDBJ databases">
        <authorList>
            <person name="Nijsse Bart"/>
        </authorList>
    </citation>
    <scope>NUCLEOTIDE SEQUENCE [LARGE SCALE GENOMIC DNA]</scope>
</reference>
<keyword evidence="14" id="KW-1185">Reference proteome</keyword>
<dbReference type="InterPro" id="IPR037682">
    <property type="entry name" value="TonB_C"/>
</dbReference>
<keyword evidence="8 11" id="KW-1133">Transmembrane helix</keyword>
<evidence type="ECO:0000313" key="14">
    <source>
        <dbReference type="Proteomes" id="UP000049855"/>
    </source>
</evidence>
<dbReference type="Gene3D" id="3.30.1150.10">
    <property type="match status" value="1"/>
</dbReference>
<evidence type="ECO:0000256" key="10">
    <source>
        <dbReference type="SAM" id="MobiDB-lite"/>
    </source>
</evidence>
<dbReference type="AlphaFoldDB" id="A0A0U1L1M6"/>